<sequence length="233" mass="26233">MTSDSRLSWRDVRDRIHEHILTGRYGPGDRLPRDADIAEELGCARSTVQRAMQDLSDSGLVERRRKGGTRVRAEPVTRATLDIPITRREVEQSGARYGYQLIRRRMAPAPRGVVAAFGLGASRPMLRVEALHLSDGRPYIFEDRWICPETSPEVNDLDFTEESANEWLVLNKPYTRLDLRFYAVSANPRLSDLLETEPGAALLVIERTTWVDDAPITTVKAITTPGYQLLTGS</sequence>
<dbReference type="SUPFAM" id="SSF64288">
    <property type="entry name" value="Chorismate lyase-like"/>
    <property type="match status" value="1"/>
</dbReference>
<dbReference type="SUPFAM" id="SSF46785">
    <property type="entry name" value="Winged helix' DNA-binding domain"/>
    <property type="match status" value="1"/>
</dbReference>
<dbReference type="OrthoDB" id="9808698at2"/>
<evidence type="ECO:0000259" key="4">
    <source>
        <dbReference type="PROSITE" id="PS50949"/>
    </source>
</evidence>
<keyword evidence="1" id="KW-0805">Transcription regulation</keyword>
<feature type="domain" description="HTH gntR-type" evidence="4">
    <location>
        <begin position="6"/>
        <end position="74"/>
    </location>
</feature>
<accession>A0A0T5NTY3</accession>
<keyword evidence="3" id="KW-0804">Transcription</keyword>
<dbReference type="RefSeq" id="WP_057793709.1">
    <property type="nucleotide sequence ID" value="NZ_LAXJ01000010.1"/>
</dbReference>
<organism evidence="5 6">
    <name type="scientific">Roseovarius atlanticus</name>
    <dbReference type="NCBI Taxonomy" id="1641875"/>
    <lineage>
        <taxon>Bacteria</taxon>
        <taxon>Pseudomonadati</taxon>
        <taxon>Pseudomonadota</taxon>
        <taxon>Alphaproteobacteria</taxon>
        <taxon>Rhodobacterales</taxon>
        <taxon>Roseobacteraceae</taxon>
        <taxon>Roseovarius</taxon>
    </lineage>
</organism>
<dbReference type="STRING" id="1641875.XM53_12315"/>
<dbReference type="InterPro" id="IPR000524">
    <property type="entry name" value="Tscrpt_reg_HTH_GntR"/>
</dbReference>
<dbReference type="GO" id="GO:0003677">
    <property type="term" value="F:DNA binding"/>
    <property type="evidence" value="ECO:0007669"/>
    <property type="project" value="UniProtKB-KW"/>
</dbReference>
<dbReference type="Proteomes" id="UP000051295">
    <property type="component" value="Unassembled WGS sequence"/>
</dbReference>
<dbReference type="Pfam" id="PF07702">
    <property type="entry name" value="UTRA"/>
    <property type="match status" value="1"/>
</dbReference>
<dbReference type="CDD" id="cd07377">
    <property type="entry name" value="WHTH_GntR"/>
    <property type="match status" value="1"/>
</dbReference>
<dbReference type="PANTHER" id="PTHR44846">
    <property type="entry name" value="MANNOSYL-D-GLYCERATE TRANSPORT/METABOLISM SYSTEM REPRESSOR MNGR-RELATED"/>
    <property type="match status" value="1"/>
</dbReference>
<dbReference type="GO" id="GO:0003700">
    <property type="term" value="F:DNA-binding transcription factor activity"/>
    <property type="evidence" value="ECO:0007669"/>
    <property type="project" value="InterPro"/>
</dbReference>
<dbReference type="PROSITE" id="PS50949">
    <property type="entry name" value="HTH_GNTR"/>
    <property type="match status" value="1"/>
</dbReference>
<name>A0A0T5NTY3_9RHOB</name>
<gene>
    <name evidence="5" type="ORF">XM53_12315</name>
</gene>
<dbReference type="Gene3D" id="1.10.10.10">
    <property type="entry name" value="Winged helix-like DNA-binding domain superfamily/Winged helix DNA-binding domain"/>
    <property type="match status" value="1"/>
</dbReference>
<dbReference type="InterPro" id="IPR050679">
    <property type="entry name" value="Bact_HTH_transcr_reg"/>
</dbReference>
<keyword evidence="6" id="KW-1185">Reference proteome</keyword>
<protein>
    <submittedName>
        <fullName evidence="5">GntR family transcriptional regulator</fullName>
    </submittedName>
</protein>
<dbReference type="InterPro" id="IPR036390">
    <property type="entry name" value="WH_DNA-bd_sf"/>
</dbReference>
<dbReference type="InterPro" id="IPR011663">
    <property type="entry name" value="UTRA"/>
</dbReference>
<dbReference type="Gene3D" id="3.40.1410.10">
    <property type="entry name" value="Chorismate lyase-like"/>
    <property type="match status" value="1"/>
</dbReference>
<proteinExistence type="predicted"/>
<evidence type="ECO:0000313" key="6">
    <source>
        <dbReference type="Proteomes" id="UP000051295"/>
    </source>
</evidence>
<dbReference type="SMART" id="SM00866">
    <property type="entry name" value="UTRA"/>
    <property type="match status" value="1"/>
</dbReference>
<dbReference type="AlphaFoldDB" id="A0A0T5NTY3"/>
<dbReference type="PATRIC" id="fig|1641875.4.peg.256"/>
<evidence type="ECO:0000313" key="5">
    <source>
        <dbReference type="EMBL" id="KRS12402.1"/>
    </source>
</evidence>
<evidence type="ECO:0000256" key="2">
    <source>
        <dbReference type="ARBA" id="ARBA00023125"/>
    </source>
</evidence>
<dbReference type="PANTHER" id="PTHR44846:SF16">
    <property type="entry name" value="TRANSCRIPTIONAL REGULATOR PHNF-RELATED"/>
    <property type="match status" value="1"/>
</dbReference>
<dbReference type="EMBL" id="LAXJ01000010">
    <property type="protein sequence ID" value="KRS12402.1"/>
    <property type="molecule type" value="Genomic_DNA"/>
</dbReference>
<comment type="caution">
    <text evidence="5">The sequence shown here is derived from an EMBL/GenBank/DDBJ whole genome shotgun (WGS) entry which is preliminary data.</text>
</comment>
<reference evidence="5 6" key="1">
    <citation type="submission" date="2015-04" db="EMBL/GenBank/DDBJ databases">
        <title>The draft genome sequence of Roseovarius sp.R12b.</title>
        <authorList>
            <person name="Li G."/>
            <person name="Lai Q."/>
            <person name="Shao Z."/>
            <person name="Yan P."/>
        </authorList>
    </citation>
    <scope>NUCLEOTIDE SEQUENCE [LARGE SCALE GENOMIC DNA]</scope>
    <source>
        <strain evidence="5 6">R12B</strain>
    </source>
</reference>
<evidence type="ECO:0000256" key="1">
    <source>
        <dbReference type="ARBA" id="ARBA00023015"/>
    </source>
</evidence>
<evidence type="ECO:0000256" key="3">
    <source>
        <dbReference type="ARBA" id="ARBA00023163"/>
    </source>
</evidence>
<dbReference type="InterPro" id="IPR028978">
    <property type="entry name" value="Chorismate_lyase_/UTRA_dom_sf"/>
</dbReference>
<dbReference type="InterPro" id="IPR036388">
    <property type="entry name" value="WH-like_DNA-bd_sf"/>
</dbReference>
<dbReference type="SMART" id="SM00345">
    <property type="entry name" value="HTH_GNTR"/>
    <property type="match status" value="1"/>
</dbReference>
<dbReference type="Pfam" id="PF00392">
    <property type="entry name" value="GntR"/>
    <property type="match status" value="1"/>
</dbReference>
<keyword evidence="2" id="KW-0238">DNA-binding</keyword>
<dbReference type="PRINTS" id="PR00035">
    <property type="entry name" value="HTHGNTR"/>
</dbReference>